<dbReference type="AlphaFoldDB" id="A0A427A388"/>
<feature type="region of interest" description="Disordered" evidence="1">
    <location>
        <begin position="283"/>
        <end position="328"/>
    </location>
</feature>
<dbReference type="Proteomes" id="UP000287651">
    <property type="component" value="Unassembled WGS sequence"/>
</dbReference>
<comment type="caution">
    <text evidence="2">The sequence shown here is derived from an EMBL/GenBank/DDBJ whole genome shotgun (WGS) entry which is preliminary data.</text>
</comment>
<sequence length="403" mass="44865">MAASTATGFDGDLNLMKRQVCRPLPHYSSLVRTRRRQCFDNSLYLGRHACMPAVLFRSTVTGSTTVFLPRLFLASKAGHVRRRESVECGSCWVRCDESSSGLLTSIIARCKVREILGVGHICYAYISFKLQESSREAEAEEEEEKKTRVSAVDCVFFTNILALEGGLMSQERPFENSDTEHRPELNHSQPTEEVTTAASTPNHFSRMMTDQGFPSPTSNPAPFVVTTEAFLGLTSQVQAVADMVQTIVQYLSQLIHSVTHQSAPLMIFPQTESPIATNRETPLEAEPPQRQVTKAHAASPTPAPARSQSRSCDPVQTSPNLDTLSSDTADSMREQVRQVHQRLDEVQKEVLKSRGEMEESPKDGSPFTPEIQGKPLSATFRLPILEPYDSPHRSKEFQTFIHP</sequence>
<protein>
    <submittedName>
        <fullName evidence="2">Uncharacterized protein</fullName>
    </submittedName>
</protein>
<evidence type="ECO:0000313" key="3">
    <source>
        <dbReference type="Proteomes" id="UP000287651"/>
    </source>
</evidence>
<feature type="compositionally biased region" description="Polar residues" evidence="1">
    <location>
        <begin position="306"/>
        <end position="328"/>
    </location>
</feature>
<feature type="region of interest" description="Disordered" evidence="1">
    <location>
        <begin position="172"/>
        <end position="220"/>
    </location>
</feature>
<organism evidence="2 3">
    <name type="scientific">Ensete ventricosum</name>
    <name type="common">Abyssinian banana</name>
    <name type="synonym">Musa ensete</name>
    <dbReference type="NCBI Taxonomy" id="4639"/>
    <lineage>
        <taxon>Eukaryota</taxon>
        <taxon>Viridiplantae</taxon>
        <taxon>Streptophyta</taxon>
        <taxon>Embryophyta</taxon>
        <taxon>Tracheophyta</taxon>
        <taxon>Spermatophyta</taxon>
        <taxon>Magnoliopsida</taxon>
        <taxon>Liliopsida</taxon>
        <taxon>Zingiberales</taxon>
        <taxon>Musaceae</taxon>
        <taxon>Ensete</taxon>
    </lineage>
</organism>
<accession>A0A427A388</accession>
<feature type="region of interest" description="Disordered" evidence="1">
    <location>
        <begin position="351"/>
        <end position="376"/>
    </location>
</feature>
<dbReference type="EMBL" id="AMZH03003926">
    <property type="protein sequence ID" value="RRT70719.1"/>
    <property type="molecule type" value="Genomic_DNA"/>
</dbReference>
<name>A0A427A388_ENSVE</name>
<reference evidence="2 3" key="1">
    <citation type="journal article" date="2014" name="Agronomy (Basel)">
        <title>A Draft Genome Sequence for Ensete ventricosum, the Drought-Tolerant Tree Against Hunger.</title>
        <authorList>
            <person name="Harrison J."/>
            <person name="Moore K.A."/>
            <person name="Paszkiewicz K."/>
            <person name="Jones T."/>
            <person name="Grant M."/>
            <person name="Ambacheew D."/>
            <person name="Muzemil S."/>
            <person name="Studholme D.J."/>
        </authorList>
    </citation>
    <scope>NUCLEOTIDE SEQUENCE [LARGE SCALE GENOMIC DNA]</scope>
</reference>
<proteinExistence type="predicted"/>
<evidence type="ECO:0000313" key="2">
    <source>
        <dbReference type="EMBL" id="RRT70719.1"/>
    </source>
</evidence>
<gene>
    <name evidence="2" type="ORF">B296_00001951</name>
</gene>
<feature type="compositionally biased region" description="Polar residues" evidence="1">
    <location>
        <begin position="186"/>
        <end position="203"/>
    </location>
</feature>
<evidence type="ECO:0000256" key="1">
    <source>
        <dbReference type="SAM" id="MobiDB-lite"/>
    </source>
</evidence>
<feature type="compositionally biased region" description="Basic and acidic residues" evidence="1">
    <location>
        <begin position="351"/>
        <end position="362"/>
    </location>
</feature>
<feature type="compositionally biased region" description="Basic and acidic residues" evidence="1">
    <location>
        <begin position="172"/>
        <end position="185"/>
    </location>
</feature>